<dbReference type="EMBL" id="BKCJ010000131">
    <property type="protein sequence ID" value="GEU30144.1"/>
    <property type="molecule type" value="Genomic_DNA"/>
</dbReference>
<protein>
    <submittedName>
        <fullName evidence="1">Uncharacterized protein</fullName>
    </submittedName>
</protein>
<organism evidence="1">
    <name type="scientific">Tanacetum cinerariifolium</name>
    <name type="common">Dalmatian daisy</name>
    <name type="synonym">Chrysanthemum cinerariifolium</name>
    <dbReference type="NCBI Taxonomy" id="118510"/>
    <lineage>
        <taxon>Eukaryota</taxon>
        <taxon>Viridiplantae</taxon>
        <taxon>Streptophyta</taxon>
        <taxon>Embryophyta</taxon>
        <taxon>Tracheophyta</taxon>
        <taxon>Spermatophyta</taxon>
        <taxon>Magnoliopsida</taxon>
        <taxon>eudicotyledons</taxon>
        <taxon>Gunneridae</taxon>
        <taxon>Pentapetalae</taxon>
        <taxon>asterids</taxon>
        <taxon>campanulids</taxon>
        <taxon>Asterales</taxon>
        <taxon>Asteraceae</taxon>
        <taxon>Asteroideae</taxon>
        <taxon>Anthemideae</taxon>
        <taxon>Anthemidinae</taxon>
        <taxon>Tanacetum</taxon>
    </lineage>
</organism>
<reference evidence="1" key="1">
    <citation type="journal article" date="2019" name="Sci. Rep.">
        <title>Draft genome of Tanacetum cinerariifolium, the natural source of mosquito coil.</title>
        <authorList>
            <person name="Yamashiro T."/>
            <person name="Shiraishi A."/>
            <person name="Satake H."/>
            <person name="Nakayama K."/>
        </authorList>
    </citation>
    <scope>NUCLEOTIDE SEQUENCE</scope>
</reference>
<sequence>MNLHELQEGSKEWDEQREIERVDGDVEEVGDLGMQSMEEKVVSLVDGVFEGAFGALEALEMEALVDAMEVYGA</sequence>
<comment type="caution">
    <text evidence="1">The sequence shown here is derived from an EMBL/GenBank/DDBJ whole genome shotgun (WGS) entry which is preliminary data.</text>
</comment>
<dbReference type="AlphaFoldDB" id="A0A6L2J348"/>
<evidence type="ECO:0000313" key="1">
    <source>
        <dbReference type="EMBL" id="GEU30144.1"/>
    </source>
</evidence>
<accession>A0A6L2J348</accession>
<name>A0A6L2J348_TANCI</name>
<gene>
    <name evidence="1" type="ORF">Tci_002122</name>
</gene>
<proteinExistence type="predicted"/>